<name>A0A0R0L493_SOYBN</name>
<keyword evidence="1" id="KW-1133">Transmembrane helix</keyword>
<dbReference type="EnsemblPlants" id="KRH74110">
    <property type="protein sequence ID" value="KRH74110"/>
    <property type="gene ID" value="GLYMA_02G312100"/>
</dbReference>
<dbReference type="SMR" id="A0A0R0L493"/>
<dbReference type="Gramene" id="KRH74110">
    <property type="protein sequence ID" value="KRH74110"/>
    <property type="gene ID" value="GLYMA_02G312100"/>
</dbReference>
<dbReference type="AlphaFoldDB" id="A0A0R0L493"/>
<dbReference type="Proteomes" id="UP000008827">
    <property type="component" value="Chromosome 2"/>
</dbReference>
<evidence type="ECO:0000256" key="1">
    <source>
        <dbReference type="SAM" id="Phobius"/>
    </source>
</evidence>
<evidence type="ECO:0000313" key="3">
    <source>
        <dbReference type="EnsemblPlants" id="KRH74110"/>
    </source>
</evidence>
<dbReference type="InParanoid" id="A0A0R0L493"/>
<gene>
    <name evidence="2" type="ORF">GLYMA_02G312100</name>
</gene>
<feature type="transmembrane region" description="Helical" evidence="1">
    <location>
        <begin position="44"/>
        <end position="66"/>
    </location>
</feature>
<organism evidence="2">
    <name type="scientific">Glycine max</name>
    <name type="common">Soybean</name>
    <name type="synonym">Glycine hispida</name>
    <dbReference type="NCBI Taxonomy" id="3847"/>
    <lineage>
        <taxon>Eukaryota</taxon>
        <taxon>Viridiplantae</taxon>
        <taxon>Streptophyta</taxon>
        <taxon>Embryophyta</taxon>
        <taxon>Tracheophyta</taxon>
        <taxon>Spermatophyta</taxon>
        <taxon>Magnoliopsida</taxon>
        <taxon>eudicotyledons</taxon>
        <taxon>Gunneridae</taxon>
        <taxon>Pentapetalae</taxon>
        <taxon>rosids</taxon>
        <taxon>fabids</taxon>
        <taxon>Fabales</taxon>
        <taxon>Fabaceae</taxon>
        <taxon>Papilionoideae</taxon>
        <taxon>50 kb inversion clade</taxon>
        <taxon>NPAAA clade</taxon>
        <taxon>indigoferoid/millettioid clade</taxon>
        <taxon>Phaseoleae</taxon>
        <taxon>Glycine</taxon>
        <taxon>Glycine subgen. Soja</taxon>
    </lineage>
</organism>
<proteinExistence type="predicted"/>
<reference evidence="3" key="2">
    <citation type="submission" date="2018-02" db="UniProtKB">
        <authorList>
            <consortium name="EnsemblPlants"/>
        </authorList>
    </citation>
    <scope>IDENTIFICATION</scope>
    <source>
        <strain evidence="3">Williams 82</strain>
    </source>
</reference>
<accession>A0A0R0L493</accession>
<evidence type="ECO:0000313" key="4">
    <source>
        <dbReference type="Proteomes" id="UP000008827"/>
    </source>
</evidence>
<reference evidence="2" key="3">
    <citation type="submission" date="2018-07" db="EMBL/GenBank/DDBJ databases">
        <title>WGS assembly of Glycine max.</title>
        <authorList>
            <person name="Schmutz J."/>
            <person name="Cannon S."/>
            <person name="Schlueter J."/>
            <person name="Ma J."/>
            <person name="Mitros T."/>
            <person name="Nelson W."/>
            <person name="Hyten D."/>
            <person name="Song Q."/>
            <person name="Thelen J."/>
            <person name="Cheng J."/>
            <person name="Xu D."/>
            <person name="Hellsten U."/>
            <person name="May G."/>
            <person name="Yu Y."/>
            <person name="Sakurai T."/>
            <person name="Umezawa T."/>
            <person name="Bhattacharyya M."/>
            <person name="Sandhu D."/>
            <person name="Valliyodan B."/>
            <person name="Lindquist E."/>
            <person name="Peto M."/>
            <person name="Grant D."/>
            <person name="Shu S."/>
            <person name="Goodstein D."/>
            <person name="Barry K."/>
            <person name="Futrell-Griggs M."/>
            <person name="Abernathy B."/>
            <person name="Du J."/>
            <person name="Tian Z."/>
            <person name="Zhu L."/>
            <person name="Gill N."/>
            <person name="Joshi T."/>
            <person name="Libault M."/>
            <person name="Sethuraman A."/>
            <person name="Zhang X."/>
            <person name="Shinozaki K."/>
            <person name="Nguyen H."/>
            <person name="Wing R."/>
            <person name="Cregan P."/>
            <person name="Specht J."/>
            <person name="Grimwood J."/>
            <person name="Rokhsar D."/>
            <person name="Stacey G."/>
            <person name="Shoemaker R."/>
            <person name="Jackson S."/>
        </authorList>
    </citation>
    <scope>NUCLEOTIDE SEQUENCE</scope>
    <source>
        <tissue evidence="2">Callus</tissue>
    </source>
</reference>
<keyword evidence="1" id="KW-0812">Transmembrane</keyword>
<evidence type="ECO:0000313" key="2">
    <source>
        <dbReference type="EMBL" id="KRH74110.1"/>
    </source>
</evidence>
<keyword evidence="4" id="KW-1185">Reference proteome</keyword>
<dbReference type="EMBL" id="CM000835">
    <property type="protein sequence ID" value="KRH74110.1"/>
    <property type="molecule type" value="Genomic_DNA"/>
</dbReference>
<sequence>MVINSHFVSLAEMLNGIVRENIHPLFGFFCLPLYWDGDMRLSQFITFVVFVVVKFITACVLFDIALCHMDKAFTKFWTN</sequence>
<protein>
    <submittedName>
        <fullName evidence="2 3">Uncharacterized protein</fullName>
    </submittedName>
</protein>
<keyword evidence="1" id="KW-0472">Membrane</keyword>
<reference evidence="2 3" key="1">
    <citation type="journal article" date="2010" name="Nature">
        <title>Genome sequence of the palaeopolyploid soybean.</title>
        <authorList>
            <person name="Schmutz J."/>
            <person name="Cannon S.B."/>
            <person name="Schlueter J."/>
            <person name="Ma J."/>
            <person name="Mitros T."/>
            <person name="Nelson W."/>
            <person name="Hyten D.L."/>
            <person name="Song Q."/>
            <person name="Thelen J.J."/>
            <person name="Cheng J."/>
            <person name="Xu D."/>
            <person name="Hellsten U."/>
            <person name="May G.D."/>
            <person name="Yu Y."/>
            <person name="Sakurai T."/>
            <person name="Umezawa T."/>
            <person name="Bhattacharyya M.K."/>
            <person name="Sandhu D."/>
            <person name="Valliyodan B."/>
            <person name="Lindquist E."/>
            <person name="Peto M."/>
            <person name="Grant D."/>
            <person name="Shu S."/>
            <person name="Goodstein D."/>
            <person name="Barry K."/>
            <person name="Futrell-Griggs M."/>
            <person name="Abernathy B."/>
            <person name="Du J."/>
            <person name="Tian Z."/>
            <person name="Zhu L."/>
            <person name="Gill N."/>
            <person name="Joshi T."/>
            <person name="Libault M."/>
            <person name="Sethuraman A."/>
            <person name="Zhang X.-C."/>
            <person name="Shinozaki K."/>
            <person name="Nguyen H.T."/>
            <person name="Wing R.A."/>
            <person name="Cregan P."/>
            <person name="Specht J."/>
            <person name="Grimwood J."/>
            <person name="Rokhsar D."/>
            <person name="Stacey G."/>
            <person name="Shoemaker R.C."/>
            <person name="Jackson S.A."/>
        </authorList>
    </citation>
    <scope>NUCLEOTIDE SEQUENCE [LARGE SCALE GENOMIC DNA]</scope>
    <source>
        <strain evidence="3">cv. Williams 82</strain>
        <tissue evidence="2">Callus</tissue>
    </source>
</reference>